<dbReference type="EMBL" id="AP002524">
    <property type="protein sequence ID" value="BAD67839.1"/>
    <property type="molecule type" value="Genomic_DNA"/>
</dbReference>
<feature type="region of interest" description="Disordered" evidence="1">
    <location>
        <begin position="129"/>
        <end position="183"/>
    </location>
</feature>
<proteinExistence type="predicted"/>
<evidence type="ECO:0000313" key="2">
    <source>
        <dbReference type="EMBL" id="BAD67839.1"/>
    </source>
</evidence>
<protein>
    <submittedName>
        <fullName evidence="2">Uncharacterized protein</fullName>
    </submittedName>
</protein>
<dbReference type="Proteomes" id="UP000817658">
    <property type="component" value="Chromosome 1"/>
</dbReference>
<name>Q5VR47_ORYSJ</name>
<sequence length="183" mass="20641">MAHIDRNLIRKNLLDVVEEGSQGRLPRKKRTQQLLASEVPAGIRQLIIINNRRSRRDKSTKKLRLKKRLDITYLHHESIESYMQQQGWSYAEDEEEEEQEVASAAAIGERAGGFYSGGHRICARLREWRRRTSGGGGGARLRESYSQSKQAEIQKRFRRPASQPATEEAVAAAAAASANPYGP</sequence>
<organism evidence="2">
    <name type="scientific">Oryza sativa subsp. japonica</name>
    <name type="common">Rice</name>
    <dbReference type="NCBI Taxonomy" id="39947"/>
    <lineage>
        <taxon>Eukaryota</taxon>
        <taxon>Viridiplantae</taxon>
        <taxon>Streptophyta</taxon>
        <taxon>Embryophyta</taxon>
        <taxon>Tracheophyta</taxon>
        <taxon>Spermatophyta</taxon>
        <taxon>Magnoliopsida</taxon>
        <taxon>Liliopsida</taxon>
        <taxon>Poales</taxon>
        <taxon>Poaceae</taxon>
        <taxon>BOP clade</taxon>
        <taxon>Oryzoideae</taxon>
        <taxon>Oryzeae</taxon>
        <taxon>Oryzinae</taxon>
        <taxon>Oryza</taxon>
        <taxon>Oryza sativa</taxon>
    </lineage>
</organism>
<dbReference type="AlphaFoldDB" id="Q5VR47"/>
<gene>
    <name evidence="2" type="ORF">P0406H10.25</name>
</gene>
<accession>Q5VR47</accession>
<reference evidence="2" key="1">
    <citation type="journal article" date="2002" name="Nature">
        <title>The genome sequence and structure of rice chromosome 1.</title>
        <authorList>
            <person name="Sasaki T."/>
            <person name="Matsumoto T."/>
            <person name="Yamamoto K."/>
            <person name="Sakata K."/>
            <person name="Baba T."/>
            <person name="Katayose Y."/>
            <person name="Wu J."/>
            <person name="Niimura Y."/>
            <person name="Cheng Z."/>
            <person name="Nagamura Y."/>
            <person name="Antonio B.A."/>
            <person name="Kanamori H."/>
            <person name="Hosokawa S."/>
            <person name="Masukawa M."/>
            <person name="Arikawa K."/>
            <person name="Chiden Y."/>
            <person name="Hayashi M."/>
            <person name="Okamoto M."/>
            <person name="Ando T."/>
            <person name="Aoki H."/>
            <person name="Arita K."/>
            <person name="Hamada M."/>
            <person name="Harada C."/>
            <person name="Hijishita S."/>
            <person name="Honda M."/>
            <person name="Ichikawa Y."/>
            <person name="Idonuma A."/>
            <person name="Iijima M."/>
            <person name="Ikeda M."/>
            <person name="Ikeno M."/>
            <person name="Itoh S."/>
            <person name="Itoh T."/>
            <person name="Itoh Y."/>
            <person name="Itoh Y."/>
            <person name="Iwabuchi A."/>
            <person name="Kamiya K."/>
            <person name="Karasawa W."/>
            <person name="Katagiri S."/>
            <person name="Kikuta A."/>
            <person name="Kobayashi N."/>
            <person name="Kono I."/>
            <person name="Machita K."/>
            <person name="Maehara T."/>
            <person name="Mizuno H."/>
            <person name="Mizubayashi T."/>
            <person name="Mukai Y."/>
            <person name="Nagasaki H."/>
            <person name="Nakashima M."/>
            <person name="Nakama Y."/>
            <person name="Nakamichi Y."/>
            <person name="Nakamura M."/>
            <person name="Namiki N."/>
            <person name="Negishi M."/>
            <person name="Ohta I."/>
            <person name="Ono N."/>
            <person name="Saji S."/>
            <person name="Sakai K."/>
            <person name="Shibata M."/>
            <person name="Shimokawa T."/>
            <person name="Shomura A."/>
            <person name="Song J."/>
            <person name="Takazaki Y."/>
            <person name="Terasawa K."/>
            <person name="Tsuji K."/>
            <person name="Waki K."/>
            <person name="Yamagata H."/>
            <person name="Yamane H."/>
            <person name="Yoshiki S."/>
            <person name="Yoshihara R."/>
            <person name="Yukawa K."/>
            <person name="Zhong H."/>
            <person name="Iwama H."/>
            <person name="Endo T."/>
            <person name="Ito H."/>
            <person name="Hahn J.H."/>
            <person name="Kim H.I."/>
            <person name="Eun M.Y."/>
            <person name="Yano M."/>
            <person name="Jiang J."/>
            <person name="Gojobori T."/>
        </authorList>
    </citation>
    <scope>NUCLEOTIDE SEQUENCE</scope>
</reference>
<feature type="compositionally biased region" description="Low complexity" evidence="1">
    <location>
        <begin position="161"/>
        <end position="183"/>
    </location>
</feature>
<evidence type="ECO:0000256" key="1">
    <source>
        <dbReference type="SAM" id="MobiDB-lite"/>
    </source>
</evidence>